<dbReference type="GO" id="GO:0005524">
    <property type="term" value="F:ATP binding"/>
    <property type="evidence" value="ECO:0007669"/>
    <property type="project" value="UniProtKB-KW"/>
</dbReference>
<dbReference type="PANTHER" id="PTHR46566">
    <property type="entry name" value="1-PHOSPHOFRUCTOKINASE-RELATED"/>
    <property type="match status" value="1"/>
</dbReference>
<evidence type="ECO:0000256" key="4">
    <source>
        <dbReference type="ARBA" id="ARBA00022777"/>
    </source>
</evidence>
<evidence type="ECO:0000256" key="5">
    <source>
        <dbReference type="ARBA" id="ARBA00022840"/>
    </source>
</evidence>
<dbReference type="Gene3D" id="3.40.1190.20">
    <property type="match status" value="1"/>
</dbReference>
<evidence type="ECO:0000256" key="3">
    <source>
        <dbReference type="ARBA" id="ARBA00022741"/>
    </source>
</evidence>
<proteinExistence type="inferred from homology"/>
<evidence type="ECO:0000259" key="7">
    <source>
        <dbReference type="Pfam" id="PF00294"/>
    </source>
</evidence>
<keyword evidence="9" id="KW-1185">Reference proteome</keyword>
<dbReference type="AlphaFoldDB" id="A0A0H4VGH0"/>
<dbReference type="STRING" id="1648404.CP97_14395"/>
<dbReference type="Pfam" id="PF00294">
    <property type="entry name" value="PfkB"/>
    <property type="match status" value="1"/>
</dbReference>
<dbReference type="GO" id="GO:0005829">
    <property type="term" value="C:cytosol"/>
    <property type="evidence" value="ECO:0007669"/>
    <property type="project" value="TreeGrafter"/>
</dbReference>
<dbReference type="PANTHER" id="PTHR46566:SF2">
    <property type="entry name" value="ATP-DEPENDENT 6-PHOSPHOFRUCTOKINASE ISOZYME 2"/>
    <property type="match status" value="1"/>
</dbReference>
<dbReference type="SUPFAM" id="SSF53613">
    <property type="entry name" value="Ribokinase-like"/>
    <property type="match status" value="1"/>
</dbReference>
<dbReference type="InterPro" id="IPR011611">
    <property type="entry name" value="PfkB_dom"/>
</dbReference>
<dbReference type="NCBIfam" id="TIGR03168">
    <property type="entry name" value="1-PFK"/>
    <property type="match status" value="1"/>
</dbReference>
<reference evidence="9" key="2">
    <citation type="submission" date="2015-04" db="EMBL/GenBank/DDBJ databases">
        <title>The complete genome sequence of Erythrobacter sp. s21-N3.</title>
        <authorList>
            <person name="Zhuang L."/>
            <person name="Liu Y."/>
            <person name="Shao Z."/>
        </authorList>
    </citation>
    <scope>NUCLEOTIDE SEQUENCE [LARGE SCALE GENOMIC DNA]</scope>
    <source>
        <strain evidence="9">s21-N3</strain>
    </source>
</reference>
<name>A0A0H4VGH0_9SPHN</name>
<organism evidence="8 9">
    <name type="scientific">Aurantiacibacter atlanticus</name>
    <dbReference type="NCBI Taxonomy" id="1648404"/>
    <lineage>
        <taxon>Bacteria</taxon>
        <taxon>Pseudomonadati</taxon>
        <taxon>Pseudomonadota</taxon>
        <taxon>Alphaproteobacteria</taxon>
        <taxon>Sphingomonadales</taxon>
        <taxon>Erythrobacteraceae</taxon>
        <taxon>Aurantiacibacter</taxon>
    </lineage>
</organism>
<evidence type="ECO:0000313" key="8">
    <source>
        <dbReference type="EMBL" id="AKQ43500.1"/>
    </source>
</evidence>
<dbReference type="KEGG" id="ery:CP97_14395"/>
<dbReference type="OrthoDB" id="9801219at2"/>
<dbReference type="Proteomes" id="UP000059113">
    <property type="component" value="Chromosome"/>
</dbReference>
<dbReference type="RefSeq" id="WP_048887050.1">
    <property type="nucleotide sequence ID" value="NZ_CP011310.1"/>
</dbReference>
<dbReference type="InterPro" id="IPR029056">
    <property type="entry name" value="Ribokinase-like"/>
</dbReference>
<dbReference type="InterPro" id="IPR002173">
    <property type="entry name" value="Carboh/pur_kinase_PfkB_CS"/>
</dbReference>
<keyword evidence="5" id="KW-0067">ATP-binding</keyword>
<evidence type="ECO:0000256" key="6">
    <source>
        <dbReference type="PIRNR" id="PIRNR000535"/>
    </source>
</evidence>
<evidence type="ECO:0000256" key="1">
    <source>
        <dbReference type="ARBA" id="ARBA00010688"/>
    </source>
</evidence>
<comment type="similarity">
    <text evidence="1 6">Belongs to the carbohydrate kinase PfkB family.</text>
</comment>
<reference evidence="8 9" key="1">
    <citation type="journal article" date="2015" name="Int. J. Syst. Evol. Microbiol.">
        <title>Erythrobacter atlanticus sp. nov., a bacterium from ocean sediment able to degrade polycyclic aromatic hydrocarbons.</title>
        <authorList>
            <person name="Zhuang L."/>
            <person name="Liu Y."/>
            <person name="Wang L."/>
            <person name="Wang W."/>
            <person name="Shao Z."/>
        </authorList>
    </citation>
    <scope>NUCLEOTIDE SEQUENCE [LARGE SCALE GENOMIC DNA]</scope>
    <source>
        <strain evidence="9">s21-N3</strain>
    </source>
</reference>
<keyword evidence="2 6" id="KW-0808">Transferase</keyword>
<evidence type="ECO:0000313" key="9">
    <source>
        <dbReference type="Proteomes" id="UP000059113"/>
    </source>
</evidence>
<keyword evidence="3" id="KW-0547">Nucleotide-binding</keyword>
<dbReference type="PIRSF" id="PIRSF000535">
    <property type="entry name" value="1PFK/6PFK/LacC"/>
    <property type="match status" value="1"/>
</dbReference>
<dbReference type="InterPro" id="IPR017583">
    <property type="entry name" value="Tagatose/fructose_Pkinase"/>
</dbReference>
<dbReference type="EMBL" id="CP011310">
    <property type="protein sequence ID" value="AKQ43500.1"/>
    <property type="molecule type" value="Genomic_DNA"/>
</dbReference>
<dbReference type="PROSITE" id="PS00583">
    <property type="entry name" value="PFKB_KINASES_1"/>
    <property type="match status" value="1"/>
</dbReference>
<dbReference type="CDD" id="cd01164">
    <property type="entry name" value="FruK_PfkB_like"/>
    <property type="match status" value="1"/>
</dbReference>
<gene>
    <name evidence="8" type="ORF">CP97_14395</name>
</gene>
<protein>
    <recommendedName>
        <fullName evidence="6">Phosphofructokinase</fullName>
    </recommendedName>
</protein>
<evidence type="ECO:0000256" key="2">
    <source>
        <dbReference type="ARBA" id="ARBA00022679"/>
    </source>
</evidence>
<keyword evidence="4 8" id="KW-0418">Kinase</keyword>
<dbReference type="PATRIC" id="fig|1648404.4.peg.2998"/>
<accession>A0A0H4VGH0</accession>
<feature type="domain" description="Carbohydrate kinase PfkB" evidence="7">
    <location>
        <begin position="14"/>
        <end position="296"/>
    </location>
</feature>
<sequence>MLNLATLTMNPTIDVAYEIDHLDQIHKIRAESTRNDPGGGGINVARVFVRLGGNARCIYLSGGATGAALDGLLDLHQLVRTRIAITSDTRISTAILEQASGKEYRISARGPEIAKSEWQSCLDQLGSLRCDYLVASGSLPGNVPNDFYARVAAIAAVGGYRFVLDTSGPALAAGIAGGGVFLAKPSLGEFRALVGRELTEESEIADAAMNIVEQGRVQHLAVTMGRDGALLATRSGCLRLPSIKVETRSAVGSGDSFLAAMVHALGLGKKPEDAFRFGLAAGAAAVLTPGTDLCHPEDVRRLYSALTV</sequence>
<dbReference type="GO" id="GO:0003872">
    <property type="term" value="F:6-phosphofructokinase activity"/>
    <property type="evidence" value="ECO:0007669"/>
    <property type="project" value="TreeGrafter"/>
</dbReference>